<organism>
    <name type="scientific">Solenopsis invicta</name>
    <name type="common">Red imported fire ant</name>
    <name type="synonym">Solenopsis wagneri</name>
    <dbReference type="NCBI Taxonomy" id="13686"/>
    <lineage>
        <taxon>Eukaryota</taxon>
        <taxon>Metazoa</taxon>
        <taxon>Ecdysozoa</taxon>
        <taxon>Arthropoda</taxon>
        <taxon>Hexapoda</taxon>
        <taxon>Insecta</taxon>
        <taxon>Pterygota</taxon>
        <taxon>Neoptera</taxon>
        <taxon>Endopterygota</taxon>
        <taxon>Hymenoptera</taxon>
        <taxon>Apocrita</taxon>
        <taxon>Aculeata</taxon>
        <taxon>Formicoidea</taxon>
        <taxon>Formicidae</taxon>
        <taxon>Myrmicinae</taxon>
        <taxon>Solenopsis</taxon>
    </lineage>
</organism>
<dbReference type="GO" id="GO:0003676">
    <property type="term" value="F:nucleic acid binding"/>
    <property type="evidence" value="ECO:0007669"/>
    <property type="project" value="InterPro"/>
</dbReference>
<name>E9ICE6_SOLIN</name>
<sequence length="185" mass="21691">LLVSILPLDVRQTWLQKFVFLFRERACYCRALVREYKTTYPQLKTIFLIEPNPAKIKRVYTLLHNILKSVMSNRTTDLQLVKVHDYLMIVGTKIIGPFFFHGHLNGDRYLEFLQTTFSDYLHDLSLSIGTNSLVRWPPRSASLTLCNFFLWGYIKDIVYATISENEEDSRHKITRAIESITTEIL</sequence>
<dbReference type="HOGENOM" id="CLU_1464842_0_0_1"/>
<feature type="non-terminal residue" evidence="1">
    <location>
        <position position="1"/>
    </location>
</feature>
<dbReference type="PANTHER" id="PTHR47326:SF1">
    <property type="entry name" value="HTH PSQ-TYPE DOMAIN-CONTAINING PROTEIN"/>
    <property type="match status" value="1"/>
</dbReference>
<dbReference type="Gene3D" id="3.30.420.10">
    <property type="entry name" value="Ribonuclease H-like superfamily/Ribonuclease H"/>
    <property type="match status" value="1"/>
</dbReference>
<dbReference type="PANTHER" id="PTHR47326">
    <property type="entry name" value="TRANSPOSABLE ELEMENT TC3 TRANSPOSASE-LIKE PROTEIN"/>
    <property type="match status" value="1"/>
</dbReference>
<dbReference type="AlphaFoldDB" id="E9ICE6"/>
<evidence type="ECO:0000313" key="1">
    <source>
        <dbReference type="EMBL" id="EFZ21757.1"/>
    </source>
</evidence>
<dbReference type="InterPro" id="IPR036397">
    <property type="entry name" value="RNaseH_sf"/>
</dbReference>
<protein>
    <submittedName>
        <fullName evidence="1">Uncharacterized protein</fullName>
    </submittedName>
</protein>
<gene>
    <name evidence="1" type="ORF">SINV_05644</name>
</gene>
<reference evidence="1" key="1">
    <citation type="journal article" date="2011" name="Proc. Natl. Acad. Sci. U.S.A.">
        <title>The genome of the fire ant Solenopsis invicta.</title>
        <authorList>
            <person name="Wurm Y."/>
            <person name="Wang J."/>
            <person name="Riba-Grognuz O."/>
            <person name="Corona M."/>
            <person name="Nygaard S."/>
            <person name="Hunt B.G."/>
            <person name="Ingram K.K."/>
            <person name="Falquet L."/>
            <person name="Nipitwattanaphon M."/>
            <person name="Gotzek D."/>
            <person name="Dijkstra M.B."/>
            <person name="Oettler J."/>
            <person name="Comtesse F."/>
            <person name="Shih C.J."/>
            <person name="Wu W.J."/>
            <person name="Yang C.C."/>
            <person name="Thomas J."/>
            <person name="Beaudoing E."/>
            <person name="Pradervand S."/>
            <person name="Flegel V."/>
            <person name="Cook E.D."/>
            <person name="Fabbretti R."/>
            <person name="Stockinger H."/>
            <person name="Long L."/>
            <person name="Farmerie W.G."/>
            <person name="Oakey J."/>
            <person name="Boomsma J.J."/>
            <person name="Pamilo P."/>
            <person name="Yi S.V."/>
            <person name="Heinze J."/>
            <person name="Goodisman M.A."/>
            <person name="Farinelli L."/>
            <person name="Harshman K."/>
            <person name="Hulo N."/>
            <person name="Cerutti L."/>
            <person name="Xenarios I."/>
            <person name="Shoemaker D."/>
            <person name="Keller L."/>
        </authorList>
    </citation>
    <scope>NUCLEOTIDE SEQUENCE [LARGE SCALE GENOMIC DNA]</scope>
</reference>
<proteinExistence type="predicted"/>
<accession>E9ICE6</accession>
<dbReference type="EMBL" id="GL762265">
    <property type="protein sequence ID" value="EFZ21757.1"/>
    <property type="molecule type" value="Genomic_DNA"/>
</dbReference>
<feature type="non-terminal residue" evidence="1">
    <location>
        <position position="185"/>
    </location>
</feature>